<organism evidence="1 2">
    <name type="scientific">Rhodococcus phage Trogglehumper</name>
    <dbReference type="NCBI Taxonomy" id="3038381"/>
    <lineage>
        <taxon>Viruses</taxon>
        <taxon>Duplodnaviria</taxon>
        <taxon>Heunggongvirae</taxon>
        <taxon>Uroviricota</taxon>
        <taxon>Caudoviricetes</taxon>
        <taxon>Caudoviricetes incertae sedis</taxon>
        <taxon>Trogglehumpervirus</taxon>
        <taxon>Trogglehumpervirus trogglehumper</taxon>
    </lineage>
</organism>
<dbReference type="Proteomes" id="UP001242841">
    <property type="component" value="Segment"/>
</dbReference>
<name>A0AAF0GK83_9CAUD</name>
<sequence>MCTTLKELFWIVSALLGWEPCVPRVFTPPIGFWHD</sequence>
<evidence type="ECO:0000313" key="2">
    <source>
        <dbReference type="Proteomes" id="UP001242841"/>
    </source>
</evidence>
<evidence type="ECO:0000313" key="1">
    <source>
        <dbReference type="EMBL" id="WGH22005.1"/>
    </source>
</evidence>
<proteinExistence type="predicted"/>
<reference evidence="1" key="1">
    <citation type="submission" date="2023-03" db="EMBL/GenBank/DDBJ databases">
        <authorList>
            <person name="Aguilar E."/>
            <person name="Antigua R."/>
            <person name="Antonino C."/>
            <person name="Bisram R."/>
            <person name="Chen J."/>
            <person name="Davilmar B."/>
            <person name="Del R.K."/>
            <person name="Germosen J."/>
            <person name="Hernandez J."/>
            <person name="Kelloggs L."/>
            <person name="Lema C."/>
            <person name="Li J."/>
            <person name="Melendez A."/>
            <person name="Mohammed I."/>
            <person name="Ryan A."/>
            <person name="Singh S."/>
            <person name="Tariq H."/>
            <person name="Golebiewska U.P."/>
            <person name="Russell D.A."/>
            <person name="Jacobs-Sera D."/>
            <person name="Hatfull G.F."/>
        </authorList>
    </citation>
    <scope>NUCLEOTIDE SEQUENCE</scope>
</reference>
<keyword evidence="2" id="KW-1185">Reference proteome</keyword>
<accession>A0AAF0GK83</accession>
<dbReference type="EMBL" id="OQ709222">
    <property type="protein sequence ID" value="WGH22005.1"/>
    <property type="molecule type" value="Genomic_DNA"/>
</dbReference>
<gene>
    <name evidence="1" type="primary">61</name>
    <name evidence="1" type="ORF">SEA_TROGGLEHUMPER_61</name>
</gene>
<protein>
    <submittedName>
        <fullName evidence="1">Uncharacterized protein</fullName>
    </submittedName>
</protein>